<accession>A0A0S4N8K8</accession>
<dbReference type="SUPFAM" id="SSF49777">
    <property type="entry name" value="PEBP-like"/>
    <property type="match status" value="1"/>
</dbReference>
<dbReference type="PANTHER" id="PTHR30289:SF1">
    <property type="entry name" value="PEBP (PHOSPHATIDYLETHANOLAMINE-BINDING PROTEIN) FAMILY PROTEIN"/>
    <property type="match status" value="1"/>
</dbReference>
<accession>A0A0N7MU05</accession>
<reference evidence="3" key="1">
    <citation type="submission" date="2015-11" db="EMBL/GenBank/DDBJ databases">
        <authorList>
            <person name="Varghese N."/>
        </authorList>
    </citation>
    <scope>NUCLEOTIDE SEQUENCE [LARGE SCALE GENOMIC DNA]</scope>
</reference>
<accession>A0A0P1P7M7</accession>
<protein>
    <submittedName>
        <fullName evidence="2">Phospholipid-binding protein, PBP family</fullName>
    </submittedName>
</protein>
<gene>
    <name evidence="2" type="ORF">JGI4_01831</name>
</gene>
<accession>A0A0P1LG94</accession>
<dbReference type="STRING" id="1633631.GCA_001442925_01826"/>
<sequence length="182" mass="20177">MKMKYIFLFFLCFLIITQTNAQKRGGEKMFTIKSTAFKDGETIPKKFTCDGQDYSPELSWENVPAGTKSFALICEDPDAPGGTFIHWVIYDIPANVTKLAENVKKVGLVDNKIKQGINDFGRIGYGGPCPPRGHKPHRYIFKLYALDIETLGLNSGATAEQVEAKAKGHILGEARITGLYGR</sequence>
<dbReference type="CDD" id="cd00865">
    <property type="entry name" value="PEBP_bact_arch"/>
    <property type="match status" value="1"/>
</dbReference>
<dbReference type="Gene3D" id="3.90.280.10">
    <property type="entry name" value="PEBP-like"/>
    <property type="match status" value="1"/>
</dbReference>
<dbReference type="NCBIfam" id="TIGR00481">
    <property type="entry name" value="YbhB/YbcL family Raf kinase inhibitor-like protein"/>
    <property type="match status" value="1"/>
</dbReference>
<feature type="signal peptide" evidence="1">
    <location>
        <begin position="1"/>
        <end position="21"/>
    </location>
</feature>
<evidence type="ECO:0000313" key="3">
    <source>
        <dbReference type="Proteomes" id="UP000182011"/>
    </source>
</evidence>
<dbReference type="Pfam" id="PF01161">
    <property type="entry name" value="PBP"/>
    <property type="match status" value="1"/>
</dbReference>
<accession>A0A0P1LDW4</accession>
<evidence type="ECO:0000256" key="1">
    <source>
        <dbReference type="SAM" id="SignalP"/>
    </source>
</evidence>
<proteinExistence type="predicted"/>
<dbReference type="PANTHER" id="PTHR30289">
    <property type="entry name" value="UNCHARACTERIZED PROTEIN YBCL-RELATED"/>
    <property type="match status" value="1"/>
</dbReference>
<organism evidence="2 3">
    <name type="scientific">Candidatus Kryptonium thompsonii</name>
    <dbReference type="NCBI Taxonomy" id="1633631"/>
    <lineage>
        <taxon>Bacteria</taxon>
        <taxon>Pseudomonadati</taxon>
        <taxon>Candidatus Kryptoniota</taxon>
        <taxon>Candidatus Kryptonium</taxon>
    </lineage>
</organism>
<dbReference type="Proteomes" id="UP000182011">
    <property type="component" value="Unassembled WGS sequence"/>
</dbReference>
<dbReference type="InterPro" id="IPR005247">
    <property type="entry name" value="YbhB_YbcL/LppC-like"/>
</dbReference>
<accession>A0A0P1LHS0</accession>
<dbReference type="InterPro" id="IPR008914">
    <property type="entry name" value="PEBP"/>
</dbReference>
<evidence type="ECO:0000313" key="2">
    <source>
        <dbReference type="EMBL" id="CUU07575.1"/>
    </source>
</evidence>
<dbReference type="EMBL" id="FAOP01000007">
    <property type="protein sequence ID" value="CUU07575.1"/>
    <property type="molecule type" value="Genomic_DNA"/>
</dbReference>
<name>A0A0P1P7M7_9BACT</name>
<keyword evidence="1" id="KW-0732">Signal</keyword>
<dbReference type="AlphaFoldDB" id="A0A0P1P7M7"/>
<dbReference type="InterPro" id="IPR036610">
    <property type="entry name" value="PEBP-like_sf"/>
</dbReference>
<feature type="chain" id="PRO_5030013183" evidence="1">
    <location>
        <begin position="22"/>
        <end position="182"/>
    </location>
</feature>